<gene>
    <name evidence="4" type="ORF">Sangu_0449700</name>
</gene>
<dbReference type="Gene3D" id="3.20.20.70">
    <property type="entry name" value="Aldolase class I"/>
    <property type="match status" value="1"/>
</dbReference>
<evidence type="ECO:0000313" key="4">
    <source>
        <dbReference type="EMBL" id="KAL0371316.1"/>
    </source>
</evidence>
<dbReference type="InterPro" id="IPR036206">
    <property type="entry name" value="ThiamineP_synth_sf"/>
</dbReference>
<dbReference type="InterPro" id="IPR051943">
    <property type="entry name" value="TRAFAC_Dynamin-like_GTPase"/>
</dbReference>
<evidence type="ECO:0000259" key="3">
    <source>
        <dbReference type="Pfam" id="PF02581"/>
    </source>
</evidence>
<dbReference type="AlphaFoldDB" id="A0AAW2QTN9"/>
<dbReference type="InterPro" id="IPR022998">
    <property type="entry name" value="ThiamineP_synth_TenI"/>
</dbReference>
<keyword evidence="4" id="KW-0472">Membrane</keyword>
<reference evidence="4" key="2">
    <citation type="journal article" date="2024" name="Plant">
        <title>Genomic evolution and insights into agronomic trait innovations of Sesamum species.</title>
        <authorList>
            <person name="Miao H."/>
            <person name="Wang L."/>
            <person name="Qu L."/>
            <person name="Liu H."/>
            <person name="Sun Y."/>
            <person name="Le M."/>
            <person name="Wang Q."/>
            <person name="Wei S."/>
            <person name="Zheng Y."/>
            <person name="Lin W."/>
            <person name="Duan Y."/>
            <person name="Cao H."/>
            <person name="Xiong S."/>
            <person name="Wang X."/>
            <person name="Wei L."/>
            <person name="Li C."/>
            <person name="Ma Q."/>
            <person name="Ju M."/>
            <person name="Zhao R."/>
            <person name="Li G."/>
            <person name="Mu C."/>
            <person name="Tian Q."/>
            <person name="Mei H."/>
            <person name="Zhang T."/>
            <person name="Gao T."/>
            <person name="Zhang H."/>
        </authorList>
    </citation>
    <scope>NUCLEOTIDE SEQUENCE</scope>
    <source>
        <strain evidence="4">G01</strain>
    </source>
</reference>
<accession>A0AAW2QTN9</accession>
<dbReference type="FunFam" id="3.20.20.70:FF:000243">
    <property type="entry name" value="Probable transmembrane GTPase FZO-like, chloroplastic"/>
    <property type="match status" value="1"/>
</dbReference>
<dbReference type="SUPFAM" id="SSF101447">
    <property type="entry name" value="Formin homology 2 domain (FH2 domain)"/>
    <property type="match status" value="1"/>
</dbReference>
<dbReference type="InterPro" id="IPR006073">
    <property type="entry name" value="GTP-bd"/>
</dbReference>
<keyword evidence="1" id="KW-0175">Coiled coil</keyword>
<feature type="coiled-coil region" evidence="1">
    <location>
        <begin position="952"/>
        <end position="979"/>
    </location>
</feature>
<organism evidence="4">
    <name type="scientific">Sesamum angustifolium</name>
    <dbReference type="NCBI Taxonomy" id="2727405"/>
    <lineage>
        <taxon>Eukaryota</taxon>
        <taxon>Viridiplantae</taxon>
        <taxon>Streptophyta</taxon>
        <taxon>Embryophyta</taxon>
        <taxon>Tracheophyta</taxon>
        <taxon>Spermatophyta</taxon>
        <taxon>Magnoliopsida</taxon>
        <taxon>eudicotyledons</taxon>
        <taxon>Gunneridae</taxon>
        <taxon>Pentapetalae</taxon>
        <taxon>asterids</taxon>
        <taxon>lamiids</taxon>
        <taxon>Lamiales</taxon>
        <taxon>Pedaliaceae</taxon>
        <taxon>Sesamum</taxon>
    </lineage>
</organism>
<dbReference type="PANTHER" id="PTHR43681">
    <property type="entry name" value="TRANSMEMBRANE GTPASE FZO"/>
    <property type="match status" value="1"/>
</dbReference>
<dbReference type="InterPro" id="IPR027417">
    <property type="entry name" value="P-loop_NTPase"/>
</dbReference>
<dbReference type="Gene3D" id="3.40.50.300">
    <property type="entry name" value="P-loop containing nucleotide triphosphate hydrolases"/>
    <property type="match status" value="2"/>
</dbReference>
<protein>
    <submittedName>
        <fullName evidence="4">Transmembrane GTPase FZO-like, chloroplastic</fullName>
    </submittedName>
</protein>
<feature type="domain" description="Thiamine phosphate synthase/TenI" evidence="3">
    <location>
        <begin position="175"/>
        <end position="257"/>
    </location>
</feature>
<dbReference type="GO" id="GO:0010027">
    <property type="term" value="P:thylakoid membrane organization"/>
    <property type="evidence" value="ECO:0007669"/>
    <property type="project" value="TreeGrafter"/>
</dbReference>
<dbReference type="InterPro" id="IPR013785">
    <property type="entry name" value="Aldolase_TIM"/>
</dbReference>
<comment type="caution">
    <text evidence="4">The sequence shown here is derived from an EMBL/GenBank/DDBJ whole genome shotgun (WGS) entry which is preliminary data.</text>
</comment>
<sequence length="980" mass="109233">MGGSTESWTQKYSKRIVAVYLIIENPQPSDLTYGTPSLFFPSFTVHIYSHPHYLKDNTSHHPPPPPPPPPPPSPPLHIYGNFFLLPFDLHSLRSPLFSLPPQTHAAISSPSLLLSWRTDLFLRSLCRLKRQLFCNFEFYKPESTRSLFPGGYKRPEIKVPNIVLRLSSDDVFRDDKAVLDVIDEAVSDRVGIVVLTGGEGSGKKLYEAACLLKSVIRDRAYLLIDERVDIAAAVNASGVLLSDQGLPTIVARNTLMDAKTDSVILPLVARNVRTHNAALDASNSEGADFLIYTIDGEGSLENLLSSVSGRVKIPIFVMVDSLMVGTSLKISSDLLRSGVSGLVVSVDELSSTREDDLSNLFYSEYAYKKVDDDRQSFDNLRVADKENGFPGKKMIAGFTRLEERERQFIVKERSILLEAIDVIQRAAPLMKDISLLKDAVSQLDDPFLLVIVGEFNSGKSSVINAFLGQRYLRDGVVPTTNEITFLRYSESEFSAATMIIVDTPGTNVILQRQQQLTEEFVPRADLLLFVMSADRPLTESEVAFLRYIQQWRKKVVFVLNKSDLYRNAEELDEAIGFIKENTRKMLNAEDVTLYPVSARSALEAKLLAFNGPEKQEQPSNTPYLGANNFSHLEKYLYSFLDASTNNGIERIRLKLETPVKIAERLLSACQKLVREECQQAERDLVLVNDLLSSVKEHAMKMESESISWKRKILSLIDNVQGRAVKLAESTLQLSNLDLVTSYVLRGNKSFQMPVTSSLRDEVIDPAVAEAQKLLREYAMWLESNNARKGNMYKDSFEERWPSVVPSVQSQSEASQVLRTKHELGITVIEDFSAAAASKLFDQEIREVLLGTFGGLGAAGLSASLLTSVLPTTLEDLLALGLCSAGGLLAISKFSARRQQVVSKVRRTADVLARQVEEAMQKDLQDATDSLNNFVTLIGKPYQETAQDRVNKLLGTLDELAAIQEQLETLQIEIQNLHVSR</sequence>
<name>A0AAW2QTN9_9LAMI</name>
<reference evidence="4" key="1">
    <citation type="submission" date="2020-06" db="EMBL/GenBank/DDBJ databases">
        <authorList>
            <person name="Li T."/>
            <person name="Hu X."/>
            <person name="Zhang T."/>
            <person name="Song X."/>
            <person name="Zhang H."/>
            <person name="Dai N."/>
            <person name="Sheng W."/>
            <person name="Hou X."/>
            <person name="Wei L."/>
        </authorList>
    </citation>
    <scope>NUCLEOTIDE SEQUENCE</scope>
    <source>
        <strain evidence="4">G01</strain>
        <tissue evidence="4">Leaf</tissue>
    </source>
</reference>
<dbReference type="GO" id="GO:0009228">
    <property type="term" value="P:thiamine biosynthetic process"/>
    <property type="evidence" value="ECO:0007669"/>
    <property type="project" value="UniProtKB-KW"/>
</dbReference>
<dbReference type="Pfam" id="PF02581">
    <property type="entry name" value="TMP-TENI"/>
    <property type="match status" value="1"/>
</dbReference>
<evidence type="ECO:0000259" key="2">
    <source>
        <dbReference type="Pfam" id="PF01926"/>
    </source>
</evidence>
<dbReference type="SUPFAM" id="SSF52540">
    <property type="entry name" value="P-loop containing nucleoside triphosphate hydrolases"/>
    <property type="match status" value="1"/>
</dbReference>
<dbReference type="EMBL" id="JACGWK010000002">
    <property type="protein sequence ID" value="KAL0371316.1"/>
    <property type="molecule type" value="Genomic_DNA"/>
</dbReference>
<dbReference type="GO" id="GO:0031969">
    <property type="term" value="C:chloroplast membrane"/>
    <property type="evidence" value="ECO:0007669"/>
    <property type="project" value="TreeGrafter"/>
</dbReference>
<dbReference type="GO" id="GO:0005525">
    <property type="term" value="F:GTP binding"/>
    <property type="evidence" value="ECO:0007669"/>
    <property type="project" value="InterPro"/>
</dbReference>
<proteinExistence type="predicted"/>
<dbReference type="PANTHER" id="PTHR43681:SF1">
    <property type="entry name" value="SARCALUMENIN"/>
    <property type="match status" value="1"/>
</dbReference>
<dbReference type="CDD" id="cd09912">
    <property type="entry name" value="DLP_2"/>
    <property type="match status" value="1"/>
</dbReference>
<dbReference type="SUPFAM" id="SSF51391">
    <property type="entry name" value="Thiamin phosphate synthase"/>
    <property type="match status" value="1"/>
</dbReference>
<evidence type="ECO:0000256" key="1">
    <source>
        <dbReference type="SAM" id="Coils"/>
    </source>
</evidence>
<dbReference type="Pfam" id="PF01926">
    <property type="entry name" value="MMR_HSR1"/>
    <property type="match status" value="1"/>
</dbReference>
<keyword evidence="4" id="KW-0812">Transmembrane</keyword>
<feature type="domain" description="G" evidence="2">
    <location>
        <begin position="450"/>
        <end position="561"/>
    </location>
</feature>